<evidence type="ECO:0000313" key="3">
    <source>
        <dbReference type="EMBL" id="KAH6606192.1"/>
    </source>
</evidence>
<reference evidence="3" key="1">
    <citation type="submission" date="2021-08" db="EMBL/GenBank/DDBJ databases">
        <title>Chromosome-Level Trichoderma cornu-damae using Hi-C Data.</title>
        <authorList>
            <person name="Kim C.S."/>
        </authorList>
    </citation>
    <scope>NUCLEOTIDE SEQUENCE</scope>
    <source>
        <strain evidence="3">KA19-0412C</strain>
    </source>
</reference>
<evidence type="ECO:0000256" key="1">
    <source>
        <dbReference type="SAM" id="MobiDB-lite"/>
    </source>
</evidence>
<comment type="caution">
    <text evidence="3">The sequence shown here is derived from an EMBL/GenBank/DDBJ whole genome shotgun (WGS) entry which is preliminary data.</text>
</comment>
<feature type="transmembrane region" description="Helical" evidence="2">
    <location>
        <begin position="50"/>
        <end position="70"/>
    </location>
</feature>
<dbReference type="AlphaFoldDB" id="A0A9P8QPL8"/>
<feature type="transmembrane region" description="Helical" evidence="2">
    <location>
        <begin position="274"/>
        <end position="298"/>
    </location>
</feature>
<proteinExistence type="predicted"/>
<dbReference type="OrthoDB" id="10298876at2759"/>
<evidence type="ECO:0000256" key="2">
    <source>
        <dbReference type="SAM" id="Phobius"/>
    </source>
</evidence>
<feature type="transmembrane region" description="Helical" evidence="2">
    <location>
        <begin position="76"/>
        <end position="98"/>
    </location>
</feature>
<keyword evidence="2" id="KW-1133">Transmembrane helix</keyword>
<keyword evidence="4" id="KW-1185">Reference proteome</keyword>
<name>A0A9P8QPL8_9HYPO</name>
<protein>
    <submittedName>
        <fullName evidence="3">Uncharacterized protein</fullName>
    </submittedName>
</protein>
<dbReference type="EMBL" id="JAIWOZ010000004">
    <property type="protein sequence ID" value="KAH6606192.1"/>
    <property type="molecule type" value="Genomic_DNA"/>
</dbReference>
<dbReference type="Proteomes" id="UP000827724">
    <property type="component" value="Unassembled WGS sequence"/>
</dbReference>
<feature type="compositionally biased region" description="Basic and acidic residues" evidence="1">
    <location>
        <begin position="249"/>
        <end position="260"/>
    </location>
</feature>
<feature type="region of interest" description="Disordered" evidence="1">
    <location>
        <begin position="209"/>
        <end position="262"/>
    </location>
</feature>
<accession>A0A9P8QPL8</accession>
<evidence type="ECO:0000313" key="4">
    <source>
        <dbReference type="Proteomes" id="UP000827724"/>
    </source>
</evidence>
<organism evidence="3 4">
    <name type="scientific">Trichoderma cornu-damae</name>
    <dbReference type="NCBI Taxonomy" id="654480"/>
    <lineage>
        <taxon>Eukaryota</taxon>
        <taxon>Fungi</taxon>
        <taxon>Dikarya</taxon>
        <taxon>Ascomycota</taxon>
        <taxon>Pezizomycotina</taxon>
        <taxon>Sordariomycetes</taxon>
        <taxon>Hypocreomycetidae</taxon>
        <taxon>Hypocreales</taxon>
        <taxon>Hypocreaceae</taxon>
        <taxon>Trichoderma</taxon>
    </lineage>
</organism>
<keyword evidence="2" id="KW-0472">Membrane</keyword>
<keyword evidence="2" id="KW-0812">Transmembrane</keyword>
<gene>
    <name evidence="3" type="ORF">Trco_005345</name>
</gene>
<sequence length="308" mass="33863">MEFPHTHDDSVECPLIAISQTFTPRRLSGAAALLPVLAFPFLPPDYSHNTILWTCCFNVASYLVNLQLWIDGKARLLVPFYAPILTNFMFILSCLGMIRGPNFRRLRATHSDVNTCACIASILALIQCIGYDLSSTADRYAAGNVGSQACMFRVIFYGIAVYVATPTILDVCTKCVSVVLSEVAARRTRWLFRFHEDDIKANALADRRGHDHADAGGRRRVGCEPDAEKGLLDDSKDKAGHGIDSIDSDVERGAEPDARKAKGRKVKAPLAKALVVNVFPMILVCVSVAMLLMVHYTFLVLDSSLTLL</sequence>
<feature type="compositionally biased region" description="Basic and acidic residues" evidence="1">
    <location>
        <begin position="209"/>
        <end position="241"/>
    </location>
</feature>